<keyword evidence="2" id="KW-0433">Leucine-rich repeat</keyword>
<dbReference type="Gene3D" id="3.80.10.10">
    <property type="entry name" value="Ribonuclease Inhibitor"/>
    <property type="match status" value="1"/>
</dbReference>
<evidence type="ECO:0000259" key="4">
    <source>
        <dbReference type="PROSITE" id="PS50011"/>
    </source>
</evidence>
<dbReference type="GO" id="GO:0005829">
    <property type="term" value="C:cytosol"/>
    <property type="evidence" value="ECO:0007669"/>
    <property type="project" value="TreeGrafter"/>
</dbReference>
<dbReference type="InterPro" id="IPR032675">
    <property type="entry name" value="LRR_dom_sf"/>
</dbReference>
<keyword evidence="3" id="KW-0677">Repeat</keyword>
<dbReference type="AlphaFoldDB" id="A0A397VPD2"/>
<accession>A0A397VPD2</accession>
<dbReference type="GO" id="GO:0005524">
    <property type="term" value="F:ATP binding"/>
    <property type="evidence" value="ECO:0007669"/>
    <property type="project" value="InterPro"/>
</dbReference>
<dbReference type="InterPro" id="IPR001611">
    <property type="entry name" value="Leu-rich_rpt"/>
</dbReference>
<gene>
    <name evidence="5" type="ORF">C2G38_2034102</name>
</gene>
<keyword evidence="1" id="KW-0343">GTPase activation</keyword>
<dbReference type="EMBL" id="QKWP01000341">
    <property type="protein sequence ID" value="RIB21773.1"/>
    <property type="molecule type" value="Genomic_DNA"/>
</dbReference>
<dbReference type="Pfam" id="PF13516">
    <property type="entry name" value="LRR_6"/>
    <property type="match status" value="5"/>
</dbReference>
<reference evidence="5 6" key="1">
    <citation type="submission" date="2018-06" db="EMBL/GenBank/DDBJ databases">
        <title>Comparative genomics reveals the genomic features of Rhizophagus irregularis, R. cerebriforme, R. diaphanum and Gigaspora rosea, and their symbiotic lifestyle signature.</title>
        <authorList>
            <person name="Morin E."/>
            <person name="San Clemente H."/>
            <person name="Chen E.C.H."/>
            <person name="De La Providencia I."/>
            <person name="Hainaut M."/>
            <person name="Kuo A."/>
            <person name="Kohler A."/>
            <person name="Murat C."/>
            <person name="Tang N."/>
            <person name="Roy S."/>
            <person name="Loubradou J."/>
            <person name="Henrissat B."/>
            <person name="Grigoriev I.V."/>
            <person name="Corradi N."/>
            <person name="Roux C."/>
            <person name="Martin F.M."/>
        </authorList>
    </citation>
    <scope>NUCLEOTIDE SEQUENCE [LARGE SCALE GENOMIC DNA]</scope>
    <source>
        <strain evidence="5 6">DAOM 194757</strain>
    </source>
</reference>
<dbReference type="GO" id="GO:0006913">
    <property type="term" value="P:nucleocytoplasmic transport"/>
    <property type="evidence" value="ECO:0007669"/>
    <property type="project" value="TreeGrafter"/>
</dbReference>
<dbReference type="GO" id="GO:0031267">
    <property type="term" value="F:small GTPase binding"/>
    <property type="evidence" value="ECO:0007669"/>
    <property type="project" value="TreeGrafter"/>
</dbReference>
<dbReference type="PANTHER" id="PTHR24113">
    <property type="entry name" value="RAN GTPASE-ACTIVATING PROTEIN 1"/>
    <property type="match status" value="1"/>
</dbReference>
<keyword evidence="5" id="KW-0418">Kinase</keyword>
<comment type="caution">
    <text evidence="5">The sequence shown here is derived from an EMBL/GenBank/DDBJ whole genome shotgun (WGS) entry which is preliminary data.</text>
</comment>
<feature type="domain" description="Protein kinase" evidence="4">
    <location>
        <begin position="1"/>
        <end position="196"/>
    </location>
</feature>
<dbReference type="GO" id="GO:0048471">
    <property type="term" value="C:perinuclear region of cytoplasm"/>
    <property type="evidence" value="ECO:0007669"/>
    <property type="project" value="TreeGrafter"/>
</dbReference>
<dbReference type="Pfam" id="PF07714">
    <property type="entry name" value="PK_Tyr_Ser-Thr"/>
    <property type="match status" value="1"/>
</dbReference>
<protein>
    <submittedName>
        <fullName evidence="5">Kinase-like domain-containing protein</fullName>
    </submittedName>
</protein>
<dbReference type="PROSITE" id="PS50011">
    <property type="entry name" value="PROTEIN_KINASE_DOM"/>
    <property type="match status" value="1"/>
</dbReference>
<dbReference type="InterPro" id="IPR011009">
    <property type="entry name" value="Kinase-like_dom_sf"/>
</dbReference>
<dbReference type="SUPFAM" id="SSF56112">
    <property type="entry name" value="Protein kinase-like (PK-like)"/>
    <property type="match status" value="1"/>
</dbReference>
<proteinExistence type="predicted"/>
<evidence type="ECO:0000256" key="1">
    <source>
        <dbReference type="ARBA" id="ARBA00022468"/>
    </source>
</evidence>
<dbReference type="InterPro" id="IPR027038">
    <property type="entry name" value="RanGap"/>
</dbReference>
<dbReference type="GO" id="GO:0004672">
    <property type="term" value="F:protein kinase activity"/>
    <property type="evidence" value="ECO:0007669"/>
    <property type="project" value="InterPro"/>
</dbReference>
<sequence length="438" mass="49076">MVFVGNELCWGGVVGNKSILEYANEGTLREYLKTSFTRLQWTDKLRIAKEIAHGLLFLHENNIIHRDLHSKNILIHESKPKITDFGLSKQINQTSKTSTAFGMPAFIEPQCLIKKGYKRDKRSDIYSFGVILWEISSGRPPFQTFESKMELMFHIYQGKREDPIEAFILSETLNRSDPIEKLSENIEVSSNHHKNIALANSLEITTSSPLYSNDTMNSNTSIKDKSTLEDLRKEARKYFKQCNFLKALELFEEILKNSQHSPDDQQSVSTWDLSWNKCGKKNLNELTKALCKNSTLTSLDLHGNELGSEDGKALADALCKNITLTSLRLDSNNLGSEGGKALADALYKNSTLTSLDLYGNKLGSEGGKTIADALFKNNTLKTLDLCLNELGSEGGKALADALCKNSTLTYLNIGSNNIGFALESNNSYLEIDQDFYYF</sequence>
<dbReference type="PRINTS" id="PR00109">
    <property type="entry name" value="TYRKINASE"/>
</dbReference>
<dbReference type="InterPro" id="IPR001245">
    <property type="entry name" value="Ser-Thr/Tyr_kinase_cat_dom"/>
</dbReference>
<evidence type="ECO:0000313" key="6">
    <source>
        <dbReference type="Proteomes" id="UP000266673"/>
    </source>
</evidence>
<dbReference type="GO" id="GO:0005634">
    <property type="term" value="C:nucleus"/>
    <property type="evidence" value="ECO:0007669"/>
    <property type="project" value="TreeGrafter"/>
</dbReference>
<dbReference type="SMART" id="SM00368">
    <property type="entry name" value="LRR_RI"/>
    <property type="match status" value="4"/>
</dbReference>
<dbReference type="PANTHER" id="PTHR24113:SF12">
    <property type="entry name" value="RAN GTPASE-ACTIVATING PROTEIN 1"/>
    <property type="match status" value="1"/>
</dbReference>
<dbReference type="GO" id="GO:0005096">
    <property type="term" value="F:GTPase activator activity"/>
    <property type="evidence" value="ECO:0007669"/>
    <property type="project" value="UniProtKB-KW"/>
</dbReference>
<keyword evidence="6" id="KW-1185">Reference proteome</keyword>
<dbReference type="InterPro" id="IPR000719">
    <property type="entry name" value="Prot_kinase_dom"/>
</dbReference>
<name>A0A397VPD2_9GLOM</name>
<dbReference type="Gene3D" id="1.10.510.10">
    <property type="entry name" value="Transferase(Phosphotransferase) domain 1"/>
    <property type="match status" value="1"/>
</dbReference>
<evidence type="ECO:0000256" key="3">
    <source>
        <dbReference type="ARBA" id="ARBA00022737"/>
    </source>
</evidence>
<evidence type="ECO:0000256" key="2">
    <source>
        <dbReference type="ARBA" id="ARBA00022614"/>
    </source>
</evidence>
<keyword evidence="5" id="KW-0808">Transferase</keyword>
<organism evidence="5 6">
    <name type="scientific">Gigaspora rosea</name>
    <dbReference type="NCBI Taxonomy" id="44941"/>
    <lineage>
        <taxon>Eukaryota</taxon>
        <taxon>Fungi</taxon>
        <taxon>Fungi incertae sedis</taxon>
        <taxon>Mucoromycota</taxon>
        <taxon>Glomeromycotina</taxon>
        <taxon>Glomeromycetes</taxon>
        <taxon>Diversisporales</taxon>
        <taxon>Gigasporaceae</taxon>
        <taxon>Gigaspora</taxon>
    </lineage>
</organism>
<evidence type="ECO:0000313" key="5">
    <source>
        <dbReference type="EMBL" id="RIB21773.1"/>
    </source>
</evidence>
<dbReference type="Proteomes" id="UP000266673">
    <property type="component" value="Unassembled WGS sequence"/>
</dbReference>
<dbReference type="SUPFAM" id="SSF52047">
    <property type="entry name" value="RNI-like"/>
    <property type="match status" value="1"/>
</dbReference>